<comment type="caution">
    <text evidence="1">The sequence shown here is derived from an EMBL/GenBank/DDBJ whole genome shotgun (WGS) entry which is preliminary data.</text>
</comment>
<evidence type="ECO:0000313" key="2">
    <source>
        <dbReference type="Proteomes" id="UP000654075"/>
    </source>
</evidence>
<dbReference type="EMBL" id="CAJNNV010014643">
    <property type="protein sequence ID" value="CAE8602781.1"/>
    <property type="molecule type" value="Genomic_DNA"/>
</dbReference>
<dbReference type="AlphaFoldDB" id="A0A813EX14"/>
<keyword evidence="2" id="KW-1185">Reference proteome</keyword>
<reference evidence="1" key="1">
    <citation type="submission" date="2021-02" db="EMBL/GenBank/DDBJ databases">
        <authorList>
            <person name="Dougan E. K."/>
            <person name="Rhodes N."/>
            <person name="Thang M."/>
            <person name="Chan C."/>
        </authorList>
    </citation>
    <scope>NUCLEOTIDE SEQUENCE</scope>
</reference>
<organism evidence="1 2">
    <name type="scientific">Polarella glacialis</name>
    <name type="common">Dinoflagellate</name>
    <dbReference type="NCBI Taxonomy" id="89957"/>
    <lineage>
        <taxon>Eukaryota</taxon>
        <taxon>Sar</taxon>
        <taxon>Alveolata</taxon>
        <taxon>Dinophyceae</taxon>
        <taxon>Suessiales</taxon>
        <taxon>Suessiaceae</taxon>
        <taxon>Polarella</taxon>
    </lineage>
</organism>
<dbReference type="Proteomes" id="UP000654075">
    <property type="component" value="Unassembled WGS sequence"/>
</dbReference>
<protein>
    <submittedName>
        <fullName evidence="1">Uncharacterized protein</fullName>
    </submittedName>
</protein>
<name>A0A813EX14_POLGL</name>
<sequence>MAAGVDPVVGTILAVRYNVAGRVLYHERVVTGKVPNKRLHYMILTPDGEHYDEDYEDSQDFDDVLVLRAPGELPAGMLEASFYRFPVPVAAGALAFRAGQAQVAIANDPRLAGAMVPVGGGGGGGGPAAVHLPLAAPAQPAAGGAGGAVLGMAGVGAAVNAGVPAAAAVPAAAPLLGQWRVAAAEAGLEVGDLVPAALVPAGTGIKRIAMVNGNETFIELVQDDNLNGWIDKRLPLDVRIQRIKVRHGARCREWREAVEDLREETFADFPLSGPRTSGFCLRYLNRQPGGAADRHILWRQGSKVNPSDWGVSEHETLLEAVKLASSYDQLELTNLACFEIVFRRLQTIEYCYQDRSRELNNTQHQKWGPKLTLEEQSAFMGVTRNEMVMIDPQLLSHIKTHVKEDAELAKNLRLARDERAAAFKNKKNEKE</sequence>
<evidence type="ECO:0000313" key="1">
    <source>
        <dbReference type="EMBL" id="CAE8602781.1"/>
    </source>
</evidence>
<accession>A0A813EX14</accession>
<proteinExistence type="predicted"/>
<gene>
    <name evidence="1" type="ORF">PGLA1383_LOCUS21017</name>
</gene>